<dbReference type="NCBIfam" id="TIGR00255">
    <property type="entry name" value="YicC/YloC family endoribonuclease"/>
    <property type="match status" value="1"/>
</dbReference>
<evidence type="ECO:0000313" key="8">
    <source>
        <dbReference type="EMBL" id="RHK04106.1"/>
    </source>
</evidence>
<evidence type="ECO:0000313" key="9">
    <source>
        <dbReference type="Proteomes" id="UP000286288"/>
    </source>
</evidence>
<evidence type="ECO:0000256" key="3">
    <source>
        <dbReference type="ARBA" id="ARBA00022759"/>
    </source>
</evidence>
<evidence type="ECO:0000256" key="2">
    <source>
        <dbReference type="ARBA" id="ARBA00022722"/>
    </source>
</evidence>
<dbReference type="GO" id="GO:0016787">
    <property type="term" value="F:hydrolase activity"/>
    <property type="evidence" value="ECO:0007669"/>
    <property type="project" value="UniProtKB-KW"/>
</dbReference>
<evidence type="ECO:0000259" key="7">
    <source>
        <dbReference type="Pfam" id="PF08340"/>
    </source>
</evidence>
<feature type="domain" description="Endoribonuclease YicC-like C-terminal" evidence="7">
    <location>
        <begin position="183"/>
        <end position="294"/>
    </location>
</feature>
<accession>A0A1G9DW58</accession>
<dbReference type="OrthoDB" id="9771229at2"/>
<keyword evidence="3" id="KW-0255">Endonuclease</keyword>
<evidence type="ECO:0000256" key="5">
    <source>
        <dbReference type="ARBA" id="ARBA00035648"/>
    </source>
</evidence>
<gene>
    <name evidence="8" type="ORF">DW084_16695</name>
</gene>
<dbReference type="InterPro" id="IPR013527">
    <property type="entry name" value="YicC-like_N"/>
</dbReference>
<reference evidence="8 9" key="1">
    <citation type="submission" date="2018-08" db="EMBL/GenBank/DDBJ databases">
        <title>A genome reference for cultivated species of the human gut microbiota.</title>
        <authorList>
            <person name="Zou Y."/>
            <person name="Xue W."/>
            <person name="Luo G."/>
        </authorList>
    </citation>
    <scope>NUCLEOTIDE SEQUENCE [LARGE SCALE GENOMIC DNA]</scope>
    <source>
        <strain evidence="8 9">AF48-16</strain>
    </source>
</reference>
<dbReference type="AlphaFoldDB" id="A0A1G9DW58"/>
<dbReference type="InterPro" id="IPR013551">
    <property type="entry name" value="YicC-like_C"/>
</dbReference>
<dbReference type="InterPro" id="IPR005229">
    <property type="entry name" value="YicC/YloC-like"/>
</dbReference>
<evidence type="ECO:0000256" key="4">
    <source>
        <dbReference type="ARBA" id="ARBA00022801"/>
    </source>
</evidence>
<comment type="caution">
    <text evidence="8">The sequence shown here is derived from an EMBL/GenBank/DDBJ whole genome shotgun (WGS) entry which is preliminary data.</text>
</comment>
<dbReference type="Pfam" id="PF03755">
    <property type="entry name" value="YicC-like_N"/>
    <property type="match status" value="1"/>
</dbReference>
<dbReference type="PANTHER" id="PTHR30636">
    <property type="entry name" value="UPF0701 PROTEIN YICC"/>
    <property type="match status" value="1"/>
</dbReference>
<protein>
    <submittedName>
        <fullName evidence="8">YicC family protein</fullName>
    </submittedName>
</protein>
<dbReference type="GO" id="GO:0004521">
    <property type="term" value="F:RNA endonuclease activity"/>
    <property type="evidence" value="ECO:0007669"/>
    <property type="project" value="InterPro"/>
</dbReference>
<comment type="cofactor">
    <cofactor evidence="1">
        <name>a divalent metal cation</name>
        <dbReference type="ChEBI" id="CHEBI:60240"/>
    </cofactor>
</comment>
<dbReference type="Proteomes" id="UP000286288">
    <property type="component" value="Unassembled WGS sequence"/>
</dbReference>
<keyword evidence="2" id="KW-0540">Nuclease</keyword>
<name>A0A1G9DW58_ENTCA</name>
<feature type="domain" description="Endoribonuclease YicC-like N-terminal" evidence="6">
    <location>
        <begin position="1"/>
        <end position="157"/>
    </location>
</feature>
<dbReference type="PANTHER" id="PTHR30636:SF3">
    <property type="entry name" value="UPF0701 PROTEIN YICC"/>
    <property type="match status" value="1"/>
</dbReference>
<proteinExistence type="inferred from homology"/>
<evidence type="ECO:0000259" key="6">
    <source>
        <dbReference type="Pfam" id="PF03755"/>
    </source>
</evidence>
<dbReference type="RefSeq" id="WP_074536314.1">
    <property type="nucleotide sequence ID" value="NZ_CAXOEX010000010.1"/>
</dbReference>
<sequence>MKSMTGFGKGSAETPDVQIEIEIKSVNQRFLDLQLRMPKQLNPLEGALRQSIKQTLQRGRIELYVTLKEKTANTKQIEIQWDLLERFMQEIDTEAKDRFDLAELPKAALLEQFLLHEAFLTISDQEPEESTLADGVMEALDQALAAIDQSRWVEGQGILLILQENQRQLQEKLTELKQFVALYEADYQERFEKKLTAYLGEEVDRDRLLTELAILLERGDIHEELDRLSIHLTTMTELLAAETPIGRELDFLIQEMNREVNTIGSKSSPIQIKNSVVQMKTIIEKIREQVQNIE</sequence>
<evidence type="ECO:0000256" key="1">
    <source>
        <dbReference type="ARBA" id="ARBA00001968"/>
    </source>
</evidence>
<dbReference type="Pfam" id="PF08340">
    <property type="entry name" value="YicC-like_C"/>
    <property type="match status" value="1"/>
</dbReference>
<organism evidence="8 9">
    <name type="scientific">Enterococcus casseliflavus</name>
    <name type="common">Enterococcus flavescens</name>
    <dbReference type="NCBI Taxonomy" id="37734"/>
    <lineage>
        <taxon>Bacteria</taxon>
        <taxon>Bacillati</taxon>
        <taxon>Bacillota</taxon>
        <taxon>Bacilli</taxon>
        <taxon>Lactobacillales</taxon>
        <taxon>Enterococcaceae</taxon>
        <taxon>Enterococcus</taxon>
    </lineage>
</organism>
<dbReference type="EMBL" id="QRMZ01000030">
    <property type="protein sequence ID" value="RHK04106.1"/>
    <property type="molecule type" value="Genomic_DNA"/>
</dbReference>
<comment type="similarity">
    <text evidence="5">Belongs to the YicC/YloC family.</text>
</comment>
<keyword evidence="4" id="KW-0378">Hydrolase</keyword>